<gene>
    <name evidence="1" type="ORF">GUJ93_ZPchr0005g15205</name>
</gene>
<dbReference type="Proteomes" id="UP000729402">
    <property type="component" value="Unassembled WGS sequence"/>
</dbReference>
<dbReference type="PANTHER" id="PTHR28106">
    <property type="entry name" value="MITOCHONDRIAL ATPASE COMPLEX SUBUNIT ATP10"/>
    <property type="match status" value="1"/>
</dbReference>
<dbReference type="Pfam" id="PF05176">
    <property type="entry name" value="ATP-synt_10"/>
    <property type="match status" value="1"/>
</dbReference>
<reference evidence="1" key="2">
    <citation type="submission" date="2021-02" db="EMBL/GenBank/DDBJ databases">
        <authorList>
            <person name="Kimball J.A."/>
            <person name="Haas M.W."/>
            <person name="Macchietto M."/>
            <person name="Kono T."/>
            <person name="Duquette J."/>
            <person name="Shao M."/>
        </authorList>
    </citation>
    <scope>NUCLEOTIDE SEQUENCE</scope>
    <source>
        <tissue evidence="1">Fresh leaf tissue</tissue>
    </source>
</reference>
<dbReference type="AlphaFoldDB" id="A0A8J5T3F5"/>
<dbReference type="EMBL" id="JAAALK010000284">
    <property type="protein sequence ID" value="KAG8067329.1"/>
    <property type="molecule type" value="Genomic_DNA"/>
</dbReference>
<dbReference type="GO" id="GO:0005743">
    <property type="term" value="C:mitochondrial inner membrane"/>
    <property type="evidence" value="ECO:0007669"/>
    <property type="project" value="TreeGrafter"/>
</dbReference>
<evidence type="ECO:0000313" key="1">
    <source>
        <dbReference type="EMBL" id="KAG8067329.1"/>
    </source>
</evidence>
<organism evidence="1 2">
    <name type="scientific">Zizania palustris</name>
    <name type="common">Northern wild rice</name>
    <dbReference type="NCBI Taxonomy" id="103762"/>
    <lineage>
        <taxon>Eukaryota</taxon>
        <taxon>Viridiplantae</taxon>
        <taxon>Streptophyta</taxon>
        <taxon>Embryophyta</taxon>
        <taxon>Tracheophyta</taxon>
        <taxon>Spermatophyta</taxon>
        <taxon>Magnoliopsida</taxon>
        <taxon>Liliopsida</taxon>
        <taxon>Poales</taxon>
        <taxon>Poaceae</taxon>
        <taxon>BOP clade</taxon>
        <taxon>Oryzoideae</taxon>
        <taxon>Oryzeae</taxon>
        <taxon>Zizaniinae</taxon>
        <taxon>Zizania</taxon>
    </lineage>
</organism>
<proteinExistence type="predicted"/>
<reference evidence="1" key="1">
    <citation type="journal article" date="2021" name="bioRxiv">
        <title>Whole Genome Assembly and Annotation of Northern Wild Rice, Zizania palustris L., Supports a Whole Genome Duplication in the Zizania Genus.</title>
        <authorList>
            <person name="Haas M."/>
            <person name="Kono T."/>
            <person name="Macchietto M."/>
            <person name="Millas R."/>
            <person name="McGilp L."/>
            <person name="Shao M."/>
            <person name="Duquette J."/>
            <person name="Hirsch C.N."/>
            <person name="Kimball J."/>
        </authorList>
    </citation>
    <scope>NUCLEOTIDE SEQUENCE</scope>
    <source>
        <tissue evidence="1">Fresh leaf tissue</tissue>
    </source>
</reference>
<name>A0A8J5T3F5_ZIZPA</name>
<dbReference type="GO" id="GO:0033615">
    <property type="term" value="P:mitochondrial proton-transporting ATP synthase complex assembly"/>
    <property type="evidence" value="ECO:0007669"/>
    <property type="project" value="TreeGrafter"/>
</dbReference>
<evidence type="ECO:0000313" key="2">
    <source>
        <dbReference type="Proteomes" id="UP000729402"/>
    </source>
</evidence>
<dbReference type="InterPro" id="IPR007849">
    <property type="entry name" value="ATP10"/>
</dbReference>
<protein>
    <submittedName>
        <fullName evidence="1">Uncharacterized protein</fullName>
    </submittedName>
</protein>
<dbReference type="OrthoDB" id="17089at2759"/>
<comment type="caution">
    <text evidence="1">The sequence shown here is derived from an EMBL/GenBank/DDBJ whole genome shotgun (WGS) entry which is preliminary data.</text>
</comment>
<dbReference type="PANTHER" id="PTHR28106:SF1">
    <property type="entry name" value="MITOCHONDRIAL ATPASE COMPLEX SUBUNIT ATP10"/>
    <property type="match status" value="1"/>
</dbReference>
<sequence>MQLAVANKIIIPEAVAVKFPDLAVQSTDGRTLNLPLVVPLRNDDHEAGNAVVSQNGDRKSSDLVVPDASLLCLSFRASSHKMAESWSLPFLDAFSSTGNIQVYEVSFIDIWLLSSSLWRRALLKFMRRSDDPQRNVVYSFGDHYYFRQKLRIINLLTGYIYLVDRLGRVRWEGSGSATQEELSSLTACASVLLDAGKTRLDDK</sequence>
<keyword evidence="2" id="KW-1185">Reference proteome</keyword>
<accession>A0A8J5T3F5</accession>
<dbReference type="EMBL" id="JAAALK010000284">
    <property type="protein sequence ID" value="KAG8067330.1"/>
    <property type="molecule type" value="Genomic_DNA"/>
</dbReference>